<name>A0ABP8B772_9ACTN</name>
<dbReference type="InterPro" id="IPR021005">
    <property type="entry name" value="Znf_CGNR"/>
</dbReference>
<dbReference type="EMBL" id="BAABAQ010000010">
    <property type="protein sequence ID" value="GAA4199495.1"/>
    <property type="molecule type" value="Genomic_DNA"/>
</dbReference>
<feature type="compositionally biased region" description="Basic and acidic residues" evidence="1">
    <location>
        <begin position="66"/>
        <end position="84"/>
    </location>
</feature>
<organism evidence="3 4">
    <name type="scientific">Streptosporangium oxazolinicum</name>
    <dbReference type="NCBI Taxonomy" id="909287"/>
    <lineage>
        <taxon>Bacteria</taxon>
        <taxon>Bacillati</taxon>
        <taxon>Actinomycetota</taxon>
        <taxon>Actinomycetes</taxon>
        <taxon>Streptosporangiales</taxon>
        <taxon>Streptosporangiaceae</taxon>
        <taxon>Streptosporangium</taxon>
    </lineage>
</organism>
<dbReference type="Proteomes" id="UP001501251">
    <property type="component" value="Unassembled WGS sequence"/>
</dbReference>
<gene>
    <name evidence="3" type="ORF">GCM10022252_51330</name>
</gene>
<feature type="region of interest" description="Disordered" evidence="1">
    <location>
        <begin position="66"/>
        <end position="86"/>
    </location>
</feature>
<reference evidence="4" key="1">
    <citation type="journal article" date="2019" name="Int. J. Syst. Evol. Microbiol.">
        <title>The Global Catalogue of Microorganisms (GCM) 10K type strain sequencing project: providing services to taxonomists for standard genome sequencing and annotation.</title>
        <authorList>
            <consortium name="The Broad Institute Genomics Platform"/>
            <consortium name="The Broad Institute Genome Sequencing Center for Infectious Disease"/>
            <person name="Wu L."/>
            <person name="Ma J."/>
        </authorList>
    </citation>
    <scope>NUCLEOTIDE SEQUENCE [LARGE SCALE GENOMIC DNA]</scope>
    <source>
        <strain evidence="4">JCM 17388</strain>
    </source>
</reference>
<protein>
    <submittedName>
        <fullName evidence="3">CGNR zinc finger domain-containing protein</fullName>
    </submittedName>
</protein>
<proteinExistence type="predicted"/>
<keyword evidence="4" id="KW-1185">Reference proteome</keyword>
<dbReference type="SUPFAM" id="SSF160904">
    <property type="entry name" value="Jann2411-like"/>
    <property type="match status" value="1"/>
</dbReference>
<dbReference type="Pfam" id="PF11706">
    <property type="entry name" value="zf-CGNR"/>
    <property type="match status" value="1"/>
</dbReference>
<feature type="domain" description="Zinc finger CGNR" evidence="2">
    <location>
        <begin position="134"/>
        <end position="177"/>
    </location>
</feature>
<dbReference type="InterPro" id="IPR023286">
    <property type="entry name" value="ABATE_dom_sf"/>
</dbReference>
<evidence type="ECO:0000313" key="3">
    <source>
        <dbReference type="EMBL" id="GAA4199495.1"/>
    </source>
</evidence>
<evidence type="ECO:0000259" key="2">
    <source>
        <dbReference type="Pfam" id="PF11706"/>
    </source>
</evidence>
<evidence type="ECO:0000256" key="1">
    <source>
        <dbReference type="SAM" id="MobiDB-lite"/>
    </source>
</evidence>
<accession>A0ABP8B772</accession>
<comment type="caution">
    <text evidence="3">The sequence shown here is derived from an EMBL/GenBank/DDBJ whole genome shotgun (WGS) entry which is preliminary data.</text>
</comment>
<dbReference type="Pfam" id="PF07336">
    <property type="entry name" value="ABATE"/>
    <property type="match status" value="1"/>
</dbReference>
<sequence>MDDPSGLVIDFVNTYDVEERTDAIPSPAALTAWLGRRGLIGPEDAADERDLATAVELREALREALRHNHDRPGGRHGDDDHDPGLSRPFAALPLRVALTPGGPVLEPVATGVPGGLAEIVSAVMSARSEGMWPRLKVCTESTCQWAFVDSSKNRSRSWCSMKVCGNRTKTRAYRARRQMEPGSRHL</sequence>
<evidence type="ECO:0000313" key="4">
    <source>
        <dbReference type="Proteomes" id="UP001501251"/>
    </source>
</evidence>
<dbReference type="PANTHER" id="PTHR35525:SF3">
    <property type="entry name" value="BLL6575 PROTEIN"/>
    <property type="match status" value="1"/>
</dbReference>
<dbReference type="InterPro" id="IPR010852">
    <property type="entry name" value="ABATE"/>
</dbReference>
<dbReference type="PANTHER" id="PTHR35525">
    <property type="entry name" value="BLL6575 PROTEIN"/>
    <property type="match status" value="1"/>
</dbReference>
<dbReference type="Gene3D" id="1.10.3300.10">
    <property type="entry name" value="Jann2411-like domain"/>
    <property type="match status" value="1"/>
</dbReference>